<dbReference type="SUPFAM" id="SSF52374">
    <property type="entry name" value="Nucleotidylyl transferase"/>
    <property type="match status" value="1"/>
</dbReference>
<dbReference type="FunFam" id="3.40.50.620:FF:000037">
    <property type="entry name" value="Glutamine--tRNA ligase cytoplasmic"/>
    <property type="match status" value="1"/>
</dbReference>
<accession>A0A1V0SK72</accession>
<feature type="domain" description="Glutamyl/glutaminyl-tRNA synthetase class Ib catalytic" evidence="9">
    <location>
        <begin position="33"/>
        <end position="340"/>
    </location>
</feature>
<evidence type="ECO:0000256" key="6">
    <source>
        <dbReference type="ARBA" id="ARBA00022917"/>
    </source>
</evidence>
<feature type="domain" description="Glutamyl/glutaminyl-tRNA synthetase class Ib anti-codon binding" evidence="10">
    <location>
        <begin position="343"/>
        <end position="441"/>
    </location>
</feature>
<evidence type="ECO:0000256" key="1">
    <source>
        <dbReference type="ARBA" id="ARBA00005594"/>
    </source>
</evidence>
<dbReference type="GO" id="GO:0005524">
    <property type="term" value="F:ATP binding"/>
    <property type="evidence" value="ECO:0007669"/>
    <property type="project" value="UniProtKB-KW"/>
</dbReference>
<keyword evidence="7 12" id="KW-0030">Aminoacyl-tRNA synthetase</keyword>
<dbReference type="EC" id="6.1.1.18" evidence="2"/>
<dbReference type="GO" id="GO:0043039">
    <property type="term" value="P:tRNA aminoacylation"/>
    <property type="evidence" value="ECO:0007669"/>
    <property type="project" value="InterPro"/>
</dbReference>
<keyword evidence="4" id="KW-0547">Nucleotide-binding</keyword>
<sequence>MDLQRYFNLLESKVSPQDSPELLEKHLKETGGKIVTRMPPEPNFLMHLGHAKAAFVNFQFAKMNGGYCYMRFDDTNPTKEKQDYIDSMLEDIKWLGHEAYKVTYTSDYFEELYNYAIELIKMDKAYVCELDQDTMQKQRYDMIDSPYRNRPIEESLDLFRRMRAGEFENNKMTLRLKCDMQSPNPNMRDVVAYRILHAEHHRTGNKFCIYPGYDYSHPIVDSIENITHSLCSTEFQVRNELYRWVPTTLKIYRAPQIEYGKLSVTNTVLSKRKLVELINNKIITDLDDPRLPTLKGLKRRGYTPEAINDFCYRIGLSLGNTASVSVNYRLLEECIRQDLNTKAPRLMAVLYPITIHIINLPDSYKQTIQVKDFPDDDLNTNSHEITLSNKVYIERDDFRLEDSPQYFRLAPGKIVRLKYAGLIKCVNVVERNGVIHRIEVELLPQDYKPEKRVKGTISWVDAKNGVPLEIRKYDHLFPEKLEKTTGDWKDQLNKDSVKILSSVTSHTIISAKPYDRFQFERIGYFVVDPDTLDQKIVLNMITSLKEDKNK</sequence>
<evidence type="ECO:0000256" key="4">
    <source>
        <dbReference type="ARBA" id="ARBA00022741"/>
    </source>
</evidence>
<dbReference type="Pfam" id="PF00749">
    <property type="entry name" value="tRNA-synt_1c"/>
    <property type="match status" value="1"/>
</dbReference>
<dbReference type="InterPro" id="IPR011035">
    <property type="entry name" value="Ribosomal_bL25/Gln-tRNA_synth"/>
</dbReference>
<dbReference type="InterPro" id="IPR004514">
    <property type="entry name" value="Gln-tRNA-synth"/>
</dbReference>
<evidence type="ECO:0000313" key="12">
    <source>
        <dbReference type="EMBL" id="ARF12130.1"/>
    </source>
</evidence>
<dbReference type="InterPro" id="IPR000924">
    <property type="entry name" value="Glu/Gln-tRNA-synth"/>
</dbReference>
<feature type="domain" description="tRNA synthetases class I (E and Q) anti-codon binding" evidence="11">
    <location>
        <begin position="456"/>
        <end position="528"/>
    </location>
</feature>
<evidence type="ECO:0000259" key="11">
    <source>
        <dbReference type="Pfam" id="PF20974"/>
    </source>
</evidence>
<proteinExistence type="inferred from homology"/>
<evidence type="ECO:0000256" key="7">
    <source>
        <dbReference type="ARBA" id="ARBA00023146"/>
    </source>
</evidence>
<comment type="catalytic activity">
    <reaction evidence="8">
        <text>tRNA(Gln) + L-glutamine + ATP = L-glutaminyl-tRNA(Gln) + AMP + diphosphate</text>
        <dbReference type="Rhea" id="RHEA:20121"/>
        <dbReference type="Rhea" id="RHEA-COMP:9662"/>
        <dbReference type="Rhea" id="RHEA-COMP:9681"/>
        <dbReference type="ChEBI" id="CHEBI:30616"/>
        <dbReference type="ChEBI" id="CHEBI:33019"/>
        <dbReference type="ChEBI" id="CHEBI:58359"/>
        <dbReference type="ChEBI" id="CHEBI:78442"/>
        <dbReference type="ChEBI" id="CHEBI:78521"/>
        <dbReference type="ChEBI" id="CHEBI:456215"/>
        <dbReference type="EC" id="6.1.1.18"/>
    </reaction>
</comment>
<gene>
    <name evidence="12" type="ORF">Klosneuvirus_3_265</name>
</gene>
<dbReference type="PANTHER" id="PTHR43097">
    <property type="entry name" value="GLUTAMINE-TRNA LIGASE"/>
    <property type="match status" value="1"/>
</dbReference>
<dbReference type="InterPro" id="IPR020059">
    <property type="entry name" value="Glu/Gln-tRNA-synth_Ib_codon-bd"/>
</dbReference>
<dbReference type="InterPro" id="IPR020056">
    <property type="entry name" value="Rbsml_bL25/Gln-tRNA_synth_N"/>
</dbReference>
<protein>
    <recommendedName>
        <fullName evidence="2">glutamine--tRNA ligase</fullName>
        <ecNumber evidence="2">6.1.1.18</ecNumber>
    </recommendedName>
</protein>
<dbReference type="GO" id="GO:0004819">
    <property type="term" value="F:glutamine-tRNA ligase activity"/>
    <property type="evidence" value="ECO:0007669"/>
    <property type="project" value="UniProtKB-EC"/>
</dbReference>
<keyword evidence="6" id="KW-0648">Protein biosynthesis</keyword>
<evidence type="ECO:0000256" key="5">
    <source>
        <dbReference type="ARBA" id="ARBA00022840"/>
    </source>
</evidence>
<dbReference type="Gene3D" id="2.40.240.10">
    <property type="entry name" value="Ribosomal Protein L25, Chain P"/>
    <property type="match status" value="2"/>
</dbReference>
<evidence type="ECO:0000259" key="10">
    <source>
        <dbReference type="Pfam" id="PF03950"/>
    </source>
</evidence>
<dbReference type="EMBL" id="KY684110">
    <property type="protein sequence ID" value="ARF12130.1"/>
    <property type="molecule type" value="Genomic_DNA"/>
</dbReference>
<dbReference type="InterPro" id="IPR020058">
    <property type="entry name" value="Glu/Gln-tRNA-synth_Ib_cat-dom"/>
</dbReference>
<dbReference type="SUPFAM" id="SSF50715">
    <property type="entry name" value="Ribosomal protein L25-like"/>
    <property type="match status" value="1"/>
</dbReference>
<evidence type="ECO:0000256" key="3">
    <source>
        <dbReference type="ARBA" id="ARBA00022598"/>
    </source>
</evidence>
<evidence type="ECO:0000259" key="9">
    <source>
        <dbReference type="Pfam" id="PF00749"/>
    </source>
</evidence>
<evidence type="ECO:0000256" key="2">
    <source>
        <dbReference type="ARBA" id="ARBA00012836"/>
    </source>
</evidence>
<dbReference type="Pfam" id="PF03950">
    <property type="entry name" value="tRNA-synt_1c_C"/>
    <property type="match status" value="1"/>
</dbReference>
<evidence type="ECO:0000256" key="8">
    <source>
        <dbReference type="ARBA" id="ARBA00048270"/>
    </source>
</evidence>
<dbReference type="Pfam" id="PF20974">
    <property type="entry name" value="tRNA-synt_1c_C2"/>
    <property type="match status" value="1"/>
</dbReference>
<dbReference type="NCBIfam" id="TIGR00440">
    <property type="entry name" value="glnS"/>
    <property type="match status" value="1"/>
</dbReference>
<keyword evidence="3" id="KW-0436">Ligase</keyword>
<dbReference type="InterPro" id="IPR050132">
    <property type="entry name" value="Gln/Glu-tRNA_Ligase"/>
</dbReference>
<reference evidence="12" key="1">
    <citation type="journal article" date="2017" name="Science">
        <title>Giant viruses with an expanded complement of translation system components.</title>
        <authorList>
            <person name="Schulz F."/>
            <person name="Yutin N."/>
            <person name="Ivanova N.N."/>
            <person name="Ortega D.R."/>
            <person name="Lee T.K."/>
            <person name="Vierheilig J."/>
            <person name="Daims H."/>
            <person name="Horn M."/>
            <person name="Wagner M."/>
            <person name="Jensen G.J."/>
            <person name="Kyrpides N.C."/>
            <person name="Koonin E.V."/>
            <person name="Woyke T."/>
        </authorList>
    </citation>
    <scope>NUCLEOTIDE SEQUENCE</scope>
    <source>
        <strain evidence="12">KNV1</strain>
    </source>
</reference>
<dbReference type="InterPro" id="IPR049437">
    <property type="entry name" value="tRNA-synt_1c_C2"/>
</dbReference>
<dbReference type="PANTHER" id="PTHR43097:SF4">
    <property type="entry name" value="GLUTAMINE--TRNA LIGASE"/>
    <property type="match status" value="1"/>
</dbReference>
<dbReference type="PRINTS" id="PR00987">
    <property type="entry name" value="TRNASYNTHGLU"/>
</dbReference>
<organism evidence="12">
    <name type="scientific">Klosneuvirus KNV1</name>
    <dbReference type="NCBI Taxonomy" id="1977640"/>
    <lineage>
        <taxon>Viruses</taxon>
        <taxon>Varidnaviria</taxon>
        <taxon>Bamfordvirae</taxon>
        <taxon>Nucleocytoviricota</taxon>
        <taxon>Megaviricetes</taxon>
        <taxon>Imitervirales</taxon>
        <taxon>Mimiviridae</taxon>
        <taxon>Klosneuvirinae</taxon>
        <taxon>Klosneuvirus</taxon>
    </lineage>
</organism>
<comment type="similarity">
    <text evidence="1">Belongs to the class-I aminoacyl-tRNA synthetase family.</text>
</comment>
<dbReference type="Gene3D" id="3.40.50.620">
    <property type="entry name" value="HUPs"/>
    <property type="match status" value="1"/>
</dbReference>
<dbReference type="InterPro" id="IPR014729">
    <property type="entry name" value="Rossmann-like_a/b/a_fold"/>
</dbReference>
<keyword evidence="5" id="KW-0067">ATP-binding</keyword>
<name>A0A1V0SK72_9VIRU</name>